<sequence length="119" mass="13743">MSEKDFERVMTNAFYGTVSNIANEVFEERGVKEGMESKVKEIINGLSPYNVFRDEDGWRKHKSKAQILLDQIVEDQKGILKDRVTETFDAAYRGYTANQDLAQILSDHVYEIFSIKKTD</sequence>
<dbReference type="AlphaFoldDB" id="A0ABD4ZSD7"/>
<accession>A0ABD4ZSD7</accession>
<dbReference type="Proteomes" id="UP001241571">
    <property type="component" value="Unassembled WGS sequence"/>
</dbReference>
<dbReference type="EMBL" id="JASUBT010000004">
    <property type="protein sequence ID" value="MDL4935658.1"/>
    <property type="molecule type" value="Genomic_DNA"/>
</dbReference>
<name>A0ABD4ZSD7_ENTGA</name>
<organism evidence="1 2">
    <name type="scientific">Enterococcus gallinarum</name>
    <dbReference type="NCBI Taxonomy" id="1353"/>
    <lineage>
        <taxon>Bacteria</taxon>
        <taxon>Bacillati</taxon>
        <taxon>Bacillota</taxon>
        <taxon>Bacilli</taxon>
        <taxon>Lactobacillales</taxon>
        <taxon>Enterococcaceae</taxon>
        <taxon>Enterococcus</taxon>
    </lineage>
</organism>
<evidence type="ECO:0000313" key="1">
    <source>
        <dbReference type="EMBL" id="MDL4935658.1"/>
    </source>
</evidence>
<comment type="caution">
    <text evidence="1">The sequence shown here is derived from an EMBL/GenBank/DDBJ whole genome shotgun (WGS) entry which is preliminary data.</text>
</comment>
<proteinExistence type="predicted"/>
<protein>
    <submittedName>
        <fullName evidence="1">Uncharacterized protein</fullName>
    </submittedName>
</protein>
<dbReference type="RefSeq" id="WP_103299955.1">
    <property type="nucleotide sequence ID" value="NZ_CP078505.1"/>
</dbReference>
<evidence type="ECO:0000313" key="2">
    <source>
        <dbReference type="Proteomes" id="UP001241571"/>
    </source>
</evidence>
<gene>
    <name evidence="1" type="ORF">QRX88_08035</name>
</gene>
<reference evidence="1 2" key="1">
    <citation type="submission" date="2023-06" db="EMBL/GenBank/DDBJ databases">
        <title>Acute promotion of culturable opportunistic pathogens and persistent increase of antibiotic resistance following antibiotic exposure in mouse gut microbiota.</title>
        <authorList>
            <person name="Li L."/>
            <person name="Wang B."/>
            <person name="Sun Y."/>
            <person name="Wang M."/>
            <person name="Xu H."/>
        </authorList>
    </citation>
    <scope>NUCLEOTIDE SEQUENCE [LARGE SCALE GENOMIC DNA]</scope>
    <source>
        <strain evidence="1 2">CRI2_2</strain>
    </source>
</reference>